<dbReference type="STRING" id="92696.A0A4R0RAN6"/>
<accession>A0A4R0RAN6</accession>
<dbReference type="AlphaFoldDB" id="A0A4R0RAN6"/>
<dbReference type="Pfam" id="PF00271">
    <property type="entry name" value="Helicase_C"/>
    <property type="match status" value="1"/>
</dbReference>
<dbReference type="SMART" id="SM00487">
    <property type="entry name" value="DEXDc"/>
    <property type="match status" value="1"/>
</dbReference>
<evidence type="ECO:0000259" key="11">
    <source>
        <dbReference type="PROSITE" id="PS51194"/>
    </source>
</evidence>
<protein>
    <recommendedName>
        <fullName evidence="8">DNA 3'-5' helicase</fullName>
        <ecNumber evidence="8">5.6.2.4</ecNumber>
    </recommendedName>
</protein>
<keyword evidence="4" id="KW-0238">DNA-binding</keyword>
<feature type="domain" description="Helicase ATP-binding" evidence="10">
    <location>
        <begin position="60"/>
        <end position="247"/>
    </location>
</feature>
<evidence type="ECO:0000256" key="3">
    <source>
        <dbReference type="ARBA" id="ARBA00022840"/>
    </source>
</evidence>
<dbReference type="EMBL" id="RWJN01000281">
    <property type="protein sequence ID" value="TCD63703.1"/>
    <property type="molecule type" value="Genomic_DNA"/>
</dbReference>
<evidence type="ECO:0000256" key="6">
    <source>
        <dbReference type="ARBA" id="ARBA00023242"/>
    </source>
</evidence>
<dbReference type="GO" id="GO:0005694">
    <property type="term" value="C:chromosome"/>
    <property type="evidence" value="ECO:0007669"/>
    <property type="project" value="TreeGrafter"/>
</dbReference>
<feature type="compositionally biased region" description="Low complexity" evidence="9">
    <location>
        <begin position="1"/>
        <end position="11"/>
    </location>
</feature>
<comment type="catalytic activity">
    <reaction evidence="7">
        <text>Couples ATP hydrolysis with the unwinding of duplex DNA by translocating in the 3'-5' direction.</text>
        <dbReference type="EC" id="5.6.2.4"/>
    </reaction>
</comment>
<dbReference type="PROSITE" id="PS51192">
    <property type="entry name" value="HELICASE_ATP_BIND_1"/>
    <property type="match status" value="1"/>
</dbReference>
<dbReference type="GO" id="GO:0003677">
    <property type="term" value="F:DNA binding"/>
    <property type="evidence" value="ECO:0007669"/>
    <property type="project" value="UniProtKB-KW"/>
</dbReference>
<keyword evidence="3" id="KW-0067">ATP-binding</keyword>
<sequence length="666" mass="75071">MAEISVESTSNDSEDSSDVTNSLYAEERLSTCKTEDEWLHDLLVRRTLKPSIRDFQLEHGLELVRGHDVYLVIAPGKGKTLVSLAPLLAAQELGQSGVAIIIEPSKFLTEQQSRVFETMGIRSLAINQDTLRAAYAAGRQDLFDEFEAIALAGREVLAVFLTPWMLASPRIYKLLGNPMFKRALRWLFVDEAHLVNEEDSVWRTPYGDIKLMRSRLYSSTVHLAMTGTSSPSDDKAISANLGFAKAKHARYSIDTPHIKYITRFLQHSFSGSTFYDLSFLIPPDMKCQDDILPTLIFCEQIELGYRVMKFLDTLIPSNIPNRHRLILPCNSLWGSEHRQRFKLGLESGAVRIGVCTDTCTLGVDITNIRRVVLLNQYKSFTQIKQELCRAGRDGAPALAYTLAPAWLEKKAVTEQTSKKDSEEASRRALLPSVVVDWYNSAALQKCPRIVDLDHNHEPFALHDQCCSVHFPEPETTADLSANAKWIERLAPKSSSSSRVPVSDRTCPPLEKPMKEAVVRIITRWRTNTWWSFASADSMPAEWFLNATAMSRLAEKAHICTSYDRFVIVLGPWRYLNDHGQALFEVMTQILTTFKEIFDTRKEMERAAEEAEAQQEASPVVETPSMSEPAAIHRVVLRLPRQLPKSDGGNQHCSPPARYNTQQQAKG</sequence>
<evidence type="ECO:0000256" key="7">
    <source>
        <dbReference type="ARBA" id="ARBA00034617"/>
    </source>
</evidence>
<evidence type="ECO:0000313" key="13">
    <source>
        <dbReference type="Proteomes" id="UP000292702"/>
    </source>
</evidence>
<dbReference type="EC" id="5.6.2.4" evidence="8"/>
<feature type="compositionally biased region" description="Polar residues" evidence="9">
    <location>
        <begin position="647"/>
        <end position="666"/>
    </location>
</feature>
<evidence type="ECO:0000256" key="8">
    <source>
        <dbReference type="ARBA" id="ARBA00034808"/>
    </source>
</evidence>
<dbReference type="GO" id="GO:0005634">
    <property type="term" value="C:nucleus"/>
    <property type="evidence" value="ECO:0007669"/>
    <property type="project" value="TreeGrafter"/>
</dbReference>
<dbReference type="PROSITE" id="PS51194">
    <property type="entry name" value="HELICASE_CTER"/>
    <property type="match status" value="1"/>
</dbReference>
<evidence type="ECO:0000259" key="10">
    <source>
        <dbReference type="PROSITE" id="PS51192"/>
    </source>
</evidence>
<evidence type="ECO:0000256" key="9">
    <source>
        <dbReference type="SAM" id="MobiDB-lite"/>
    </source>
</evidence>
<organism evidence="12 13">
    <name type="scientific">Steccherinum ochraceum</name>
    <dbReference type="NCBI Taxonomy" id="92696"/>
    <lineage>
        <taxon>Eukaryota</taxon>
        <taxon>Fungi</taxon>
        <taxon>Dikarya</taxon>
        <taxon>Basidiomycota</taxon>
        <taxon>Agaricomycotina</taxon>
        <taxon>Agaricomycetes</taxon>
        <taxon>Polyporales</taxon>
        <taxon>Steccherinaceae</taxon>
        <taxon>Steccherinum</taxon>
    </lineage>
</organism>
<dbReference type="Gene3D" id="3.40.50.300">
    <property type="entry name" value="P-loop containing nucleotide triphosphate hydrolases"/>
    <property type="match status" value="2"/>
</dbReference>
<dbReference type="PANTHER" id="PTHR13710">
    <property type="entry name" value="DNA HELICASE RECQ FAMILY MEMBER"/>
    <property type="match status" value="1"/>
</dbReference>
<dbReference type="GO" id="GO:0005737">
    <property type="term" value="C:cytoplasm"/>
    <property type="evidence" value="ECO:0007669"/>
    <property type="project" value="TreeGrafter"/>
</dbReference>
<keyword evidence="13" id="KW-1185">Reference proteome</keyword>
<evidence type="ECO:0000256" key="1">
    <source>
        <dbReference type="ARBA" id="ARBA00005446"/>
    </source>
</evidence>
<evidence type="ECO:0000256" key="5">
    <source>
        <dbReference type="ARBA" id="ARBA00023235"/>
    </source>
</evidence>
<dbReference type="InterPro" id="IPR014001">
    <property type="entry name" value="Helicase_ATP-bd"/>
</dbReference>
<dbReference type="Pfam" id="PF00270">
    <property type="entry name" value="DEAD"/>
    <property type="match status" value="1"/>
</dbReference>
<reference evidence="12 13" key="1">
    <citation type="submission" date="2018-11" db="EMBL/GenBank/DDBJ databases">
        <title>Genome assembly of Steccherinum ochraceum LE-BIN_3174, the white-rot fungus of the Steccherinaceae family (The Residual Polyporoid clade, Polyporales, Basidiomycota).</title>
        <authorList>
            <person name="Fedorova T.V."/>
            <person name="Glazunova O.A."/>
            <person name="Landesman E.O."/>
            <person name="Moiseenko K.V."/>
            <person name="Psurtseva N.V."/>
            <person name="Savinova O.S."/>
            <person name="Shakhova N.V."/>
            <person name="Tyazhelova T.V."/>
            <person name="Vasina D.V."/>
        </authorList>
    </citation>
    <scope>NUCLEOTIDE SEQUENCE [LARGE SCALE GENOMIC DNA]</scope>
    <source>
        <strain evidence="12 13">LE-BIN_3174</strain>
    </source>
</reference>
<proteinExistence type="inferred from homology"/>
<comment type="similarity">
    <text evidence="1">Belongs to the helicase family. RecQ subfamily.</text>
</comment>
<feature type="region of interest" description="Disordered" evidence="9">
    <location>
        <begin position="1"/>
        <end position="21"/>
    </location>
</feature>
<comment type="caution">
    <text evidence="12">The sequence shown here is derived from an EMBL/GenBank/DDBJ whole genome shotgun (WGS) entry which is preliminary data.</text>
</comment>
<evidence type="ECO:0000256" key="4">
    <source>
        <dbReference type="ARBA" id="ARBA00023125"/>
    </source>
</evidence>
<evidence type="ECO:0000313" key="12">
    <source>
        <dbReference type="EMBL" id="TCD63703.1"/>
    </source>
</evidence>
<keyword evidence="2" id="KW-0547">Nucleotide-binding</keyword>
<dbReference type="Proteomes" id="UP000292702">
    <property type="component" value="Unassembled WGS sequence"/>
</dbReference>
<keyword evidence="6" id="KW-0539">Nucleus</keyword>
<dbReference type="GO" id="GO:0000724">
    <property type="term" value="P:double-strand break repair via homologous recombination"/>
    <property type="evidence" value="ECO:0007669"/>
    <property type="project" value="TreeGrafter"/>
</dbReference>
<dbReference type="SUPFAM" id="SSF52540">
    <property type="entry name" value="P-loop containing nucleoside triphosphate hydrolases"/>
    <property type="match status" value="1"/>
</dbReference>
<dbReference type="InterPro" id="IPR001650">
    <property type="entry name" value="Helicase_C-like"/>
</dbReference>
<dbReference type="GO" id="GO:0009378">
    <property type="term" value="F:four-way junction helicase activity"/>
    <property type="evidence" value="ECO:0007669"/>
    <property type="project" value="TreeGrafter"/>
</dbReference>
<dbReference type="GO" id="GO:0043138">
    <property type="term" value="F:3'-5' DNA helicase activity"/>
    <property type="evidence" value="ECO:0007669"/>
    <property type="project" value="UniProtKB-EC"/>
</dbReference>
<dbReference type="OrthoDB" id="3260945at2759"/>
<keyword evidence="5" id="KW-0413">Isomerase</keyword>
<name>A0A4R0RAN6_9APHY</name>
<feature type="region of interest" description="Disordered" evidence="9">
    <location>
        <begin position="641"/>
        <end position="666"/>
    </location>
</feature>
<dbReference type="InterPro" id="IPR011545">
    <property type="entry name" value="DEAD/DEAH_box_helicase_dom"/>
</dbReference>
<feature type="region of interest" description="Disordered" evidence="9">
    <location>
        <begin position="608"/>
        <end position="627"/>
    </location>
</feature>
<dbReference type="GO" id="GO:0005524">
    <property type="term" value="F:ATP binding"/>
    <property type="evidence" value="ECO:0007669"/>
    <property type="project" value="UniProtKB-KW"/>
</dbReference>
<gene>
    <name evidence="12" type="ORF">EIP91_005108</name>
</gene>
<evidence type="ECO:0000256" key="2">
    <source>
        <dbReference type="ARBA" id="ARBA00022741"/>
    </source>
</evidence>
<dbReference type="PANTHER" id="PTHR13710:SF153">
    <property type="entry name" value="RECQ-LIKE DNA HELICASE BLM"/>
    <property type="match status" value="1"/>
</dbReference>
<dbReference type="InterPro" id="IPR027417">
    <property type="entry name" value="P-loop_NTPase"/>
</dbReference>
<feature type="domain" description="Helicase C-terminal" evidence="11">
    <location>
        <begin position="286"/>
        <end position="442"/>
    </location>
</feature>